<organism evidence="1 2">
    <name type="scientific">Pseudomonas mosselii</name>
    <dbReference type="NCBI Taxonomy" id="78327"/>
    <lineage>
        <taxon>Bacteria</taxon>
        <taxon>Pseudomonadati</taxon>
        <taxon>Pseudomonadota</taxon>
        <taxon>Gammaproteobacteria</taxon>
        <taxon>Pseudomonadales</taxon>
        <taxon>Pseudomonadaceae</taxon>
        <taxon>Pseudomonas</taxon>
    </lineage>
</organism>
<proteinExistence type="predicted"/>
<gene>
    <name evidence="1" type="ORF">N5I14_03495</name>
</gene>
<evidence type="ECO:0000313" key="2">
    <source>
        <dbReference type="Proteomes" id="UP001160882"/>
    </source>
</evidence>
<comment type="caution">
    <text evidence="1">The sequence shown here is derived from an EMBL/GenBank/DDBJ whole genome shotgun (WGS) entry which is preliminary data.</text>
</comment>
<sequence length="80" mass="9389">MSKITIQLELDEQLAKQYLLWLNAQFDTTMAEVWYSDRYRNVPAGMRAPHVVRDIPHLLGISRTRRELQKQLAGHGERVQ</sequence>
<dbReference type="AlphaFoldDB" id="A0AA42UK70"/>
<evidence type="ECO:0000313" key="1">
    <source>
        <dbReference type="EMBL" id="MDH1629307.1"/>
    </source>
</evidence>
<accession>A0AA42UK70</accession>
<dbReference type="Proteomes" id="UP001160882">
    <property type="component" value="Unassembled WGS sequence"/>
</dbReference>
<reference evidence="1" key="1">
    <citation type="submission" date="2022-09" db="EMBL/GenBank/DDBJ databases">
        <title>Intensive care unit water sources are persistently colonized with multi-drug resistant bacteria and are the site of extensive horizontal gene transfer of antibiotic resistance genes.</title>
        <authorList>
            <person name="Diorio-Toth L."/>
        </authorList>
    </citation>
    <scope>NUCLEOTIDE SEQUENCE</scope>
    <source>
        <strain evidence="1">GD03782</strain>
    </source>
</reference>
<dbReference type="RefSeq" id="WP_280080389.1">
    <property type="nucleotide sequence ID" value="NZ_JAOCGG010000004.1"/>
</dbReference>
<name>A0AA42UK70_9PSED</name>
<dbReference type="EMBL" id="JAOCGG010000004">
    <property type="protein sequence ID" value="MDH1629307.1"/>
    <property type="molecule type" value="Genomic_DNA"/>
</dbReference>
<protein>
    <submittedName>
        <fullName evidence="1">Uncharacterized protein</fullName>
    </submittedName>
</protein>